<feature type="compositionally biased region" description="Polar residues" evidence="2">
    <location>
        <begin position="565"/>
        <end position="575"/>
    </location>
</feature>
<dbReference type="SMART" id="SM00498">
    <property type="entry name" value="FH2"/>
    <property type="match status" value="1"/>
</dbReference>
<feature type="region of interest" description="Disordered" evidence="2">
    <location>
        <begin position="565"/>
        <end position="584"/>
    </location>
</feature>
<feature type="non-terminal residue" evidence="4">
    <location>
        <position position="1"/>
    </location>
</feature>
<sequence>VSILDAKRSMNVGIFLKQFKRSNQCIIEDIRSGRSEVYGSEKLRELLKILPEAEEAKKLQAFKDDVNKLSLADSFMVLLLQVPSYALRMEAMVLKEEFSPACFTLYKEMRAIRMATKELMTCEELHAILHLVLQAGNIMNAGGHAGNAVGFKLPSLLKLADTKANKPGMNLLHFVVLEAQKKDANLSAFPEKLKHVQEAARLSVDSIDGELRSLVSRTRWLQANLKQDFELLHQMEEFTQQALREVDKLEKERMELQRETNAVIDFFCEDKETMKLEECFRIFRDFCDRFKKAVKESRDREIQELRQQQRLKELEDKRHLWAASERAIFGRSSSENDVELLIKDGLHDLLAFTQQRSESPGGVKRTRSRRIRSSGSSVMDSHLLSFLQTGRADEQAKSNSIPRSVARCSRQRIAWQEMPETREGSIDNAYLDSDRGPSSDIPVKDSLQRRASAVPYITGNTETNCTTNFGNTKTDNGVGQSGHDAYNNNENIKQNRNHTQTTNLNQITAAKEQLEHLEGLQIFSYSNAKANDSSQITCDEVTLTDLEYAEDLSVQTPNIDVSLQTPDTDVSLQTPHPDESLQTHSTDVSLQTPDADVSLQMPDADVSLQTPDTDVSLQTYNTDVSLQMPDADVSLHTPDADVSLQTSIFHDSSVLPSSLDSKMSCPNYESYCVPSSHLSPQKKKNKESIEVSKLSSDSIKSPANLVSNKECGTMFFVLGYTDDVDCSEFTEKCEIKAVCQENKDESCQACENQDNIRDQTAKSNDLDHTTCDHFSIPFTKEITTQVISVLEAVPLKSSLPKDRKLVSHLKHPFTARDKGKASAKTTVHCLSSSMHPKSPRTASRSNNEEIKIIMPLSKSTRRSNSVKRSDTKTLSNDELKQSQKTSGSNRRDSCIKSPRRSSYPVADQKPTKGTIALGSSPNSLPKRKDSLRKPSAKPVHNISRPKPEESTKICRSSTNGLPKSRTDTARTTDSMERNGTAMPNPTPSFARNTVASSSRRQKAESKQIPDKPQQTSKPTNLTRAASQKQTLGRYTGTAPTKSSENTNLKRASSQKPLSKPQDTSKTTTCKTQITCTGNSTLHKSTEKKPVSAADSSRIRKTPEKMLKWK</sequence>
<dbReference type="Proteomes" id="UP000288216">
    <property type="component" value="Unassembled WGS sequence"/>
</dbReference>
<dbReference type="OMA" id="DVSLQMP"/>
<comment type="caution">
    <text evidence="4">The sequence shown here is derived from an EMBL/GenBank/DDBJ whole genome shotgun (WGS) entry which is preliminary data.</text>
</comment>
<dbReference type="OrthoDB" id="26518at2759"/>
<dbReference type="PANTHER" id="PTHR46345">
    <property type="entry name" value="INVERTED FORMIN-2"/>
    <property type="match status" value="1"/>
</dbReference>
<feature type="compositionally biased region" description="Polar residues" evidence="2">
    <location>
        <begin position="1012"/>
        <end position="1056"/>
    </location>
</feature>
<gene>
    <name evidence="4" type="ORF">scyTo_0015076</name>
</gene>
<feature type="coiled-coil region" evidence="1">
    <location>
        <begin position="232"/>
        <end position="259"/>
    </location>
</feature>
<proteinExistence type="predicted"/>
<feature type="compositionally biased region" description="Polar residues" evidence="2">
    <location>
        <begin position="823"/>
        <end position="845"/>
    </location>
</feature>
<dbReference type="Pfam" id="PF02181">
    <property type="entry name" value="FH2"/>
    <property type="match status" value="1"/>
</dbReference>
<dbReference type="Gene3D" id="1.20.58.2220">
    <property type="entry name" value="Formin, FH2 domain"/>
    <property type="match status" value="1"/>
</dbReference>
<dbReference type="InterPro" id="IPR042201">
    <property type="entry name" value="FH2_Formin_sf"/>
</dbReference>
<evidence type="ECO:0000313" key="4">
    <source>
        <dbReference type="EMBL" id="GCB67041.1"/>
    </source>
</evidence>
<feature type="compositionally biased region" description="Basic and acidic residues" evidence="2">
    <location>
        <begin position="1096"/>
        <end position="1109"/>
    </location>
</feature>
<evidence type="ECO:0000256" key="1">
    <source>
        <dbReference type="SAM" id="Coils"/>
    </source>
</evidence>
<dbReference type="InterPro" id="IPR015425">
    <property type="entry name" value="FH2_Formin"/>
</dbReference>
<keyword evidence="1" id="KW-0175">Coiled coil</keyword>
<dbReference type="SUPFAM" id="SSF101447">
    <property type="entry name" value="Formin homology 2 domain (FH2 domain)"/>
    <property type="match status" value="1"/>
</dbReference>
<dbReference type="AlphaFoldDB" id="A0A401P1P6"/>
<feature type="compositionally biased region" description="Low complexity" evidence="2">
    <location>
        <begin position="1063"/>
        <end position="1076"/>
    </location>
</feature>
<feature type="region of interest" description="Disordered" evidence="2">
    <location>
        <begin position="674"/>
        <end position="693"/>
    </location>
</feature>
<feature type="domain" description="FH2" evidence="3">
    <location>
        <begin position="1"/>
        <end position="316"/>
    </location>
</feature>
<feature type="region of interest" description="Disordered" evidence="2">
    <location>
        <begin position="815"/>
        <end position="1109"/>
    </location>
</feature>
<evidence type="ECO:0000259" key="3">
    <source>
        <dbReference type="PROSITE" id="PS51444"/>
    </source>
</evidence>
<reference evidence="4 5" key="1">
    <citation type="journal article" date="2018" name="Nat. Ecol. Evol.">
        <title>Shark genomes provide insights into elasmobranch evolution and the origin of vertebrates.</title>
        <authorList>
            <person name="Hara Y"/>
            <person name="Yamaguchi K"/>
            <person name="Onimaru K"/>
            <person name="Kadota M"/>
            <person name="Koyanagi M"/>
            <person name="Keeley SD"/>
            <person name="Tatsumi K"/>
            <person name="Tanaka K"/>
            <person name="Motone F"/>
            <person name="Kageyama Y"/>
            <person name="Nozu R"/>
            <person name="Adachi N"/>
            <person name="Nishimura O"/>
            <person name="Nakagawa R"/>
            <person name="Tanegashima C"/>
            <person name="Kiyatake I"/>
            <person name="Matsumoto R"/>
            <person name="Murakumo K"/>
            <person name="Nishida K"/>
            <person name="Terakita A"/>
            <person name="Kuratani S"/>
            <person name="Sato K"/>
            <person name="Hyodo S Kuraku.S."/>
        </authorList>
    </citation>
    <scope>NUCLEOTIDE SEQUENCE [LARGE SCALE GENOMIC DNA]</scope>
</reference>
<feature type="compositionally biased region" description="Basic and acidic residues" evidence="2">
    <location>
        <begin position="867"/>
        <end position="881"/>
    </location>
</feature>
<dbReference type="PROSITE" id="PS51444">
    <property type="entry name" value="FH2"/>
    <property type="match status" value="1"/>
</dbReference>
<feature type="compositionally biased region" description="Basic and acidic residues" evidence="2">
    <location>
        <begin position="964"/>
        <end position="976"/>
    </location>
</feature>
<evidence type="ECO:0000256" key="2">
    <source>
        <dbReference type="SAM" id="MobiDB-lite"/>
    </source>
</evidence>
<accession>A0A401P1P6</accession>
<protein>
    <recommendedName>
        <fullName evidence="3">FH2 domain-containing protein</fullName>
    </recommendedName>
</protein>
<evidence type="ECO:0000313" key="5">
    <source>
        <dbReference type="Proteomes" id="UP000288216"/>
    </source>
</evidence>
<dbReference type="EMBL" id="BFAA01008371">
    <property type="protein sequence ID" value="GCB67041.1"/>
    <property type="molecule type" value="Genomic_DNA"/>
</dbReference>
<dbReference type="STRING" id="75743.A0A401P1P6"/>
<organism evidence="4 5">
    <name type="scientific">Scyliorhinus torazame</name>
    <name type="common">Cloudy catshark</name>
    <name type="synonym">Catulus torazame</name>
    <dbReference type="NCBI Taxonomy" id="75743"/>
    <lineage>
        <taxon>Eukaryota</taxon>
        <taxon>Metazoa</taxon>
        <taxon>Chordata</taxon>
        <taxon>Craniata</taxon>
        <taxon>Vertebrata</taxon>
        <taxon>Chondrichthyes</taxon>
        <taxon>Elasmobranchii</taxon>
        <taxon>Galeomorphii</taxon>
        <taxon>Galeoidea</taxon>
        <taxon>Carcharhiniformes</taxon>
        <taxon>Scyliorhinidae</taxon>
        <taxon>Scyliorhinus</taxon>
    </lineage>
</organism>
<feature type="compositionally biased region" description="Polar residues" evidence="2">
    <location>
        <begin position="981"/>
        <end position="998"/>
    </location>
</feature>
<name>A0A401P1P6_SCYTO</name>
<feature type="region of interest" description="Disordered" evidence="2">
    <location>
        <begin position="357"/>
        <end position="376"/>
    </location>
</feature>
<dbReference type="PANTHER" id="PTHR46345:SF11">
    <property type="entry name" value="FORMIN-J-LIKE"/>
    <property type="match status" value="1"/>
</dbReference>
<keyword evidence="5" id="KW-1185">Reference proteome</keyword>